<proteinExistence type="predicted"/>
<dbReference type="PANTHER" id="PTHR32083:SF0">
    <property type="entry name" value="CILIA AND FLAGELLA-ASSOCIATED PROTEIN 58"/>
    <property type="match status" value="1"/>
</dbReference>
<feature type="coiled-coil region" evidence="2">
    <location>
        <begin position="33"/>
        <end position="116"/>
    </location>
</feature>
<dbReference type="GO" id="GO:0005856">
    <property type="term" value="C:cytoskeleton"/>
    <property type="evidence" value="ECO:0007669"/>
    <property type="project" value="TreeGrafter"/>
</dbReference>
<evidence type="ECO:0000313" key="4">
    <source>
        <dbReference type="EMBL" id="KAF4729448.1"/>
    </source>
</evidence>
<evidence type="ECO:0000259" key="3">
    <source>
        <dbReference type="Pfam" id="PF21771"/>
    </source>
</evidence>
<feature type="non-terminal residue" evidence="4">
    <location>
        <position position="122"/>
    </location>
</feature>
<dbReference type="Proteomes" id="UP000574390">
    <property type="component" value="Unassembled WGS sequence"/>
</dbReference>
<dbReference type="PANTHER" id="PTHR32083">
    <property type="entry name" value="CILIA AND FLAGELLA-ASSOCIATED PROTEIN 58-RELATED"/>
    <property type="match status" value="1"/>
</dbReference>
<accession>A0A7J6S950</accession>
<feature type="non-terminal residue" evidence="4">
    <location>
        <position position="1"/>
    </location>
</feature>
<gene>
    <name evidence="4" type="ORF">FOZ62_015062</name>
</gene>
<dbReference type="Pfam" id="PF21771">
    <property type="entry name" value="CFAP58_CC"/>
    <property type="match status" value="1"/>
</dbReference>
<dbReference type="EMBL" id="JABANM010016432">
    <property type="protein sequence ID" value="KAF4729448.1"/>
    <property type="molecule type" value="Genomic_DNA"/>
</dbReference>
<evidence type="ECO:0000256" key="2">
    <source>
        <dbReference type="SAM" id="Coils"/>
    </source>
</evidence>
<organism evidence="4 5">
    <name type="scientific">Perkinsus olseni</name>
    <name type="common">Perkinsus atlanticus</name>
    <dbReference type="NCBI Taxonomy" id="32597"/>
    <lineage>
        <taxon>Eukaryota</taxon>
        <taxon>Sar</taxon>
        <taxon>Alveolata</taxon>
        <taxon>Perkinsozoa</taxon>
        <taxon>Perkinsea</taxon>
        <taxon>Perkinsida</taxon>
        <taxon>Perkinsidae</taxon>
        <taxon>Perkinsus</taxon>
    </lineage>
</organism>
<comment type="caution">
    <text evidence="4">The sequence shown here is derived from an EMBL/GenBank/DDBJ whole genome shotgun (WGS) entry which is preliminary data.</text>
</comment>
<protein>
    <recommendedName>
        <fullName evidence="3">Cilia- and flagella-associated protein 58 central coiled coil domain-containing protein</fullName>
    </recommendedName>
</protein>
<dbReference type="AlphaFoldDB" id="A0A7J6S950"/>
<sequence length="122" mass="14054">AEAKLAQQQSLYDSVCADRNLYSKSLIDCNAEIEEIKKKFKMAFHRIEQLKDEVRSKEAKLMKAHFEKNKMTRGNARVRESLESAQERIEGLESIVATQKAEAKKLQVMVEDAEKEVSNHEK</sequence>
<keyword evidence="1 2" id="KW-0175">Coiled coil</keyword>
<evidence type="ECO:0000256" key="1">
    <source>
        <dbReference type="ARBA" id="ARBA00023054"/>
    </source>
</evidence>
<evidence type="ECO:0000313" key="5">
    <source>
        <dbReference type="Proteomes" id="UP000574390"/>
    </source>
</evidence>
<name>A0A7J6S950_PEROL</name>
<dbReference type="InterPro" id="IPR049270">
    <property type="entry name" value="CFAP58_CC"/>
</dbReference>
<reference evidence="4 5" key="1">
    <citation type="submission" date="2020-04" db="EMBL/GenBank/DDBJ databases">
        <title>Perkinsus olseni comparative genomics.</title>
        <authorList>
            <person name="Bogema D.R."/>
        </authorList>
    </citation>
    <scope>NUCLEOTIDE SEQUENCE [LARGE SCALE GENOMIC DNA]</scope>
    <source>
        <strain evidence="4">ATCC PRA-205</strain>
    </source>
</reference>
<feature type="domain" description="Cilia- and flagella-associated protein 58 central coiled coil" evidence="3">
    <location>
        <begin position="2"/>
        <end position="116"/>
    </location>
</feature>